<feature type="region of interest" description="Disordered" evidence="1">
    <location>
        <begin position="1"/>
        <end position="36"/>
    </location>
</feature>
<accession>A0A077QUP7</accession>
<feature type="compositionally biased region" description="Basic and acidic residues" evidence="1">
    <location>
        <begin position="69"/>
        <end position="83"/>
    </location>
</feature>
<evidence type="ECO:0000313" key="2">
    <source>
        <dbReference type="EMBL" id="CDI53740.1"/>
    </source>
</evidence>
<feature type="region of interest" description="Disordered" evidence="1">
    <location>
        <begin position="49"/>
        <end position="165"/>
    </location>
</feature>
<protein>
    <submittedName>
        <fullName evidence="2">Uncharacterized protein</fullName>
    </submittedName>
</protein>
<feature type="compositionally biased region" description="Basic and acidic residues" evidence="1">
    <location>
        <begin position="95"/>
        <end position="111"/>
    </location>
</feature>
<feature type="compositionally biased region" description="Basic and acidic residues" evidence="1">
    <location>
        <begin position="117"/>
        <end position="165"/>
    </location>
</feature>
<feature type="compositionally biased region" description="Basic and acidic residues" evidence="1">
    <location>
        <begin position="7"/>
        <end position="23"/>
    </location>
</feature>
<evidence type="ECO:0000256" key="1">
    <source>
        <dbReference type="SAM" id="MobiDB-lite"/>
    </source>
</evidence>
<name>A0A077QUP7_9BASI</name>
<sequence length="165" mass="18183">MPSSKGKPTDPQKREEARKEVLQMEKGGGKGQWSAWKASEMAKRYEAKGGDYEDTGDNANQAKKGAPKPKKEAIEKGERKDPSEAVGTPKSAKKGKSDDKKAEDKEQGQDKTEEDDKATPSKRKSDAKDGEKDEDKETTKKPRTKKDPKPAAKGTREQPKRGAKK</sequence>
<reference evidence="2" key="1">
    <citation type="journal article" date="2014" name="Genome Biol. Evol.">
        <title>Gene Loss Rather Than Gene Gain Is Associated with a Host Jump from Monocots to Dicots in the Smut Fungus Melanopsichium pennsylvanicum.</title>
        <authorList>
            <person name="Sharma R."/>
            <person name="Mishra B."/>
            <person name="Runge F."/>
            <person name="Thines M."/>
        </authorList>
    </citation>
    <scope>NUCLEOTIDE SEQUENCE</scope>
    <source>
        <strain evidence="2">4</strain>
    </source>
</reference>
<proteinExistence type="predicted"/>
<organism evidence="2">
    <name type="scientific">Melanopsichium pennsylvanicum 4</name>
    <dbReference type="NCBI Taxonomy" id="1398559"/>
    <lineage>
        <taxon>Eukaryota</taxon>
        <taxon>Fungi</taxon>
        <taxon>Dikarya</taxon>
        <taxon>Basidiomycota</taxon>
        <taxon>Ustilaginomycotina</taxon>
        <taxon>Ustilaginomycetes</taxon>
        <taxon>Ustilaginales</taxon>
        <taxon>Ustilaginaceae</taxon>
        <taxon>Melanopsichium</taxon>
    </lineage>
</organism>
<dbReference type="AlphaFoldDB" id="A0A077QUP7"/>
<dbReference type="EMBL" id="HG529590">
    <property type="protein sequence ID" value="CDI53740.1"/>
    <property type="molecule type" value="Genomic_DNA"/>
</dbReference>